<name>A0A7W7IPK3_9CAUL</name>
<evidence type="ECO:0000313" key="2">
    <source>
        <dbReference type="Proteomes" id="UP000539957"/>
    </source>
</evidence>
<comment type="caution">
    <text evidence="1">The sequence shown here is derived from an EMBL/GenBank/DDBJ whole genome shotgun (WGS) entry which is preliminary data.</text>
</comment>
<gene>
    <name evidence="1" type="ORF">HNP32_001661</name>
</gene>
<organism evidence="1 2">
    <name type="scientific">Brevundimonas bullata</name>
    <dbReference type="NCBI Taxonomy" id="13160"/>
    <lineage>
        <taxon>Bacteria</taxon>
        <taxon>Pseudomonadati</taxon>
        <taxon>Pseudomonadota</taxon>
        <taxon>Alphaproteobacteria</taxon>
        <taxon>Caulobacterales</taxon>
        <taxon>Caulobacteraceae</taxon>
        <taxon>Brevundimonas</taxon>
    </lineage>
</organism>
<evidence type="ECO:0000313" key="1">
    <source>
        <dbReference type="EMBL" id="MBB4797937.1"/>
    </source>
</evidence>
<dbReference type="AlphaFoldDB" id="A0A7W7IPK3"/>
<sequence length="175" mass="18862">MVLTALMAGIAVQVAQFAHPATPQQFSGRRSTFVQGTLNIAAGERATLRRNPDGTYDLIKVDRIQVRDVLPPAEGTRQTLDKVEQGTISFGLHARQDVGSLLKVENGQDQGLKYAGFVVRFVGGRSRGPAATSVCSVPPGMATFEHWSEPVIQVLVGSLERSDDTVPKCPPHVED</sequence>
<dbReference type="EMBL" id="JACHKY010000002">
    <property type="protein sequence ID" value="MBB4797937.1"/>
    <property type="molecule type" value="Genomic_DNA"/>
</dbReference>
<accession>A0A7W7IPK3</accession>
<dbReference type="Proteomes" id="UP000539957">
    <property type="component" value="Unassembled WGS sequence"/>
</dbReference>
<dbReference type="RefSeq" id="WP_184268890.1">
    <property type="nucleotide sequence ID" value="NZ_JACHKY010000002.1"/>
</dbReference>
<protein>
    <submittedName>
        <fullName evidence="1">Uncharacterized protein</fullName>
    </submittedName>
</protein>
<keyword evidence="2" id="KW-1185">Reference proteome</keyword>
<reference evidence="1 2" key="1">
    <citation type="submission" date="2020-08" db="EMBL/GenBank/DDBJ databases">
        <title>Functional genomics of gut bacteria from endangered species of beetles.</title>
        <authorList>
            <person name="Carlos-Shanley C."/>
        </authorList>
    </citation>
    <scope>NUCLEOTIDE SEQUENCE [LARGE SCALE GENOMIC DNA]</scope>
    <source>
        <strain evidence="1 2">S00123</strain>
    </source>
</reference>
<proteinExistence type="predicted"/>